<keyword evidence="1" id="KW-0862">Zinc</keyword>
<gene>
    <name evidence="3" type="ORF">NDM98_12305</name>
</gene>
<evidence type="ECO:0000313" key="3">
    <source>
        <dbReference type="EMBL" id="MCM2676200.1"/>
    </source>
</evidence>
<dbReference type="NCBIfam" id="TIGR02817">
    <property type="entry name" value="adh_fam_1"/>
    <property type="match status" value="1"/>
</dbReference>
<dbReference type="RefSeq" id="WP_251607999.1">
    <property type="nucleotide sequence ID" value="NZ_JAMQJY010000001.1"/>
</dbReference>
<feature type="domain" description="Enoyl reductase (ER)" evidence="2">
    <location>
        <begin position="13"/>
        <end position="332"/>
    </location>
</feature>
<evidence type="ECO:0000313" key="4">
    <source>
        <dbReference type="Proteomes" id="UP001203665"/>
    </source>
</evidence>
<keyword evidence="1" id="KW-0560">Oxidoreductase</keyword>
<dbReference type="CDD" id="cd08252">
    <property type="entry name" value="AL_MDR"/>
    <property type="match status" value="1"/>
</dbReference>
<reference evidence="3" key="1">
    <citation type="submission" date="2022-06" db="EMBL/GenBank/DDBJ databases">
        <title>Alkalicoccobacillus porphyridii sp. nov., isolated from a marine red alga, Porphyridium purpureum and reclassification of Shouchella plakortidis and Shouchella gibsonii as Alkalicoccobacillus plakortidis comb. nov. and Alkalicoccobacillus gibsonii comb. nov.</title>
        <authorList>
            <person name="Kim K.H."/>
            <person name="Lee J.K."/>
            <person name="Han D.M."/>
            <person name="Baek J.H."/>
            <person name="Jeon C.O."/>
        </authorList>
    </citation>
    <scope>NUCLEOTIDE SEQUENCE</scope>
    <source>
        <strain evidence="3">DSM 19153</strain>
    </source>
</reference>
<dbReference type="Pfam" id="PF08240">
    <property type="entry name" value="ADH_N"/>
    <property type="match status" value="1"/>
</dbReference>
<dbReference type="PANTHER" id="PTHR11695:SF294">
    <property type="entry name" value="RETICULON-4-INTERACTING PROTEIN 1, MITOCHONDRIAL"/>
    <property type="match status" value="1"/>
</dbReference>
<dbReference type="Pfam" id="PF13602">
    <property type="entry name" value="ADH_zinc_N_2"/>
    <property type="match status" value="1"/>
</dbReference>
<dbReference type="EMBL" id="JAMQJY010000001">
    <property type="protein sequence ID" value="MCM2676200.1"/>
    <property type="molecule type" value="Genomic_DNA"/>
</dbReference>
<accession>A0ABT0XKC6</accession>
<organism evidence="3 4">
    <name type="scientific">Alkalicoccobacillus plakortidis</name>
    <dbReference type="NCBI Taxonomy" id="444060"/>
    <lineage>
        <taxon>Bacteria</taxon>
        <taxon>Bacillati</taxon>
        <taxon>Bacillota</taxon>
        <taxon>Bacilli</taxon>
        <taxon>Bacillales</taxon>
        <taxon>Bacillaceae</taxon>
        <taxon>Alkalicoccobacillus</taxon>
    </lineage>
</organism>
<dbReference type="InterPro" id="IPR036291">
    <property type="entry name" value="NAD(P)-bd_dom_sf"/>
</dbReference>
<dbReference type="Proteomes" id="UP001203665">
    <property type="component" value="Unassembled WGS sequence"/>
</dbReference>
<comment type="similarity">
    <text evidence="1">Belongs to the zinc-containing alcohol dehydrogenase family. Quinone oxidoreductase subfamily.</text>
</comment>
<dbReference type="Gene3D" id="3.40.50.720">
    <property type="entry name" value="NAD(P)-binding Rossmann-like Domain"/>
    <property type="match status" value="1"/>
</dbReference>
<evidence type="ECO:0000256" key="1">
    <source>
        <dbReference type="RuleBase" id="RU364000"/>
    </source>
</evidence>
<dbReference type="InterPro" id="IPR014182">
    <property type="entry name" value="ADH_Zn_typ-1"/>
</dbReference>
<evidence type="ECO:0000259" key="2">
    <source>
        <dbReference type="SMART" id="SM00829"/>
    </source>
</evidence>
<name>A0ABT0XKC6_9BACI</name>
<dbReference type="InterPro" id="IPR020843">
    <property type="entry name" value="ER"/>
</dbReference>
<proteinExistence type="inferred from homology"/>
<dbReference type="InterPro" id="IPR011032">
    <property type="entry name" value="GroES-like_sf"/>
</dbReference>
<comment type="caution">
    <text evidence="3">The sequence shown here is derived from an EMBL/GenBank/DDBJ whole genome shotgun (WGS) entry which is preliminary data.</text>
</comment>
<dbReference type="Gene3D" id="3.90.180.10">
    <property type="entry name" value="Medium-chain alcohol dehydrogenases, catalytic domain"/>
    <property type="match status" value="1"/>
</dbReference>
<keyword evidence="4" id="KW-1185">Reference proteome</keyword>
<keyword evidence="1" id="KW-0479">Metal-binding</keyword>
<protein>
    <recommendedName>
        <fullName evidence="1">Zinc-type alcohol dehydrogenase-like protein</fullName>
    </recommendedName>
</protein>
<sequence>MKAVGLKRYLPIEHDESFLDVEMARPVPKGCDLLVKVHAISVNPVDTKQRAPKDEVEEEPRILGWDASGIVEEVGEGCTEFKVGDEVYYAGSITRSGSYSEYQLVDERIVGKKPSSLSFAKAAALPLTTITAWEALFERLAIDPEASEINKKSHLLIIGGAGGVGSIAIQLAKWAGLTVTATASREETSTWVKKLGADNVVNHHESLKEQLDAEVDYILCLNNTDQHWQAIAEIIKPQGKICSIVENKEPLDLNVLKSKSATFVWEFMFTRAMYETDDMSKQHQLLNKVSKLIEEGHLQTTLTETLSPIEARTIKEAHKMVESGGMIGKVVVEGF</sequence>
<dbReference type="PANTHER" id="PTHR11695">
    <property type="entry name" value="ALCOHOL DEHYDROGENASE RELATED"/>
    <property type="match status" value="1"/>
</dbReference>
<dbReference type="InterPro" id="IPR050700">
    <property type="entry name" value="YIM1/Zinc_Alcohol_DH_Fams"/>
</dbReference>
<dbReference type="SMART" id="SM00829">
    <property type="entry name" value="PKS_ER"/>
    <property type="match status" value="1"/>
</dbReference>
<dbReference type="InterPro" id="IPR013154">
    <property type="entry name" value="ADH-like_N"/>
</dbReference>
<dbReference type="SUPFAM" id="SSF51735">
    <property type="entry name" value="NAD(P)-binding Rossmann-fold domains"/>
    <property type="match status" value="1"/>
</dbReference>
<dbReference type="SUPFAM" id="SSF50129">
    <property type="entry name" value="GroES-like"/>
    <property type="match status" value="1"/>
</dbReference>